<feature type="region of interest" description="Disordered" evidence="1">
    <location>
        <begin position="1"/>
        <end position="25"/>
    </location>
</feature>
<organism evidence="2 3">
    <name type="scientific">Pleurodeles waltl</name>
    <name type="common">Iberian ribbed newt</name>
    <dbReference type="NCBI Taxonomy" id="8319"/>
    <lineage>
        <taxon>Eukaryota</taxon>
        <taxon>Metazoa</taxon>
        <taxon>Chordata</taxon>
        <taxon>Craniata</taxon>
        <taxon>Vertebrata</taxon>
        <taxon>Euteleostomi</taxon>
        <taxon>Amphibia</taxon>
        <taxon>Batrachia</taxon>
        <taxon>Caudata</taxon>
        <taxon>Salamandroidea</taxon>
        <taxon>Salamandridae</taxon>
        <taxon>Pleurodelinae</taxon>
        <taxon>Pleurodeles</taxon>
    </lineage>
</organism>
<comment type="caution">
    <text evidence="2">The sequence shown here is derived from an EMBL/GenBank/DDBJ whole genome shotgun (WGS) entry which is preliminary data.</text>
</comment>
<dbReference type="EMBL" id="JANPWB010000010">
    <property type="protein sequence ID" value="KAJ1136281.1"/>
    <property type="molecule type" value="Genomic_DNA"/>
</dbReference>
<name>A0AAV7Q6S6_PLEWA</name>
<evidence type="ECO:0000313" key="3">
    <source>
        <dbReference type="Proteomes" id="UP001066276"/>
    </source>
</evidence>
<evidence type="ECO:0000313" key="2">
    <source>
        <dbReference type="EMBL" id="KAJ1136281.1"/>
    </source>
</evidence>
<gene>
    <name evidence="2" type="ORF">NDU88_002698</name>
</gene>
<protein>
    <submittedName>
        <fullName evidence="2">Uncharacterized protein</fullName>
    </submittedName>
</protein>
<dbReference type="PANTHER" id="PTHR11505">
    <property type="entry name" value="L1 TRANSPOSABLE ELEMENT-RELATED"/>
    <property type="match status" value="1"/>
</dbReference>
<keyword evidence="3" id="KW-1185">Reference proteome</keyword>
<dbReference type="InterPro" id="IPR004244">
    <property type="entry name" value="Transposase_22"/>
</dbReference>
<proteinExistence type="predicted"/>
<dbReference type="AlphaFoldDB" id="A0AAV7Q6S6"/>
<sequence>MGKMDKTQAKLTFDQHRSYKPQEERLEHSFPATCETDTEVEPDIKKILAAMQHSLAKIDGKIDALSFQMGRMNERLDKHAECIDAMEHRISDLEDDHTATSTSQSQMDKTLAAFHAKVEDLEARSHRNNLRIVGIAESTAIDNMEM</sequence>
<reference evidence="2" key="1">
    <citation type="journal article" date="2022" name="bioRxiv">
        <title>Sequencing and chromosome-scale assembly of the giantPleurodeles waltlgenome.</title>
        <authorList>
            <person name="Brown T."/>
            <person name="Elewa A."/>
            <person name="Iarovenko S."/>
            <person name="Subramanian E."/>
            <person name="Araus A.J."/>
            <person name="Petzold A."/>
            <person name="Susuki M."/>
            <person name="Suzuki K.-i.T."/>
            <person name="Hayashi T."/>
            <person name="Toyoda A."/>
            <person name="Oliveira C."/>
            <person name="Osipova E."/>
            <person name="Leigh N.D."/>
            <person name="Simon A."/>
            <person name="Yun M.H."/>
        </authorList>
    </citation>
    <scope>NUCLEOTIDE SEQUENCE</scope>
    <source>
        <strain evidence="2">20211129_DDA</strain>
        <tissue evidence="2">Liver</tissue>
    </source>
</reference>
<dbReference type="Gene3D" id="1.20.5.340">
    <property type="match status" value="1"/>
</dbReference>
<dbReference type="Proteomes" id="UP001066276">
    <property type="component" value="Chromosome 6"/>
</dbReference>
<evidence type="ECO:0000256" key="1">
    <source>
        <dbReference type="SAM" id="MobiDB-lite"/>
    </source>
</evidence>
<accession>A0AAV7Q6S6</accession>